<evidence type="ECO:0000313" key="3">
    <source>
        <dbReference type="Proteomes" id="UP000494165"/>
    </source>
</evidence>
<name>A0A8S1DU41_9INSE</name>
<dbReference type="AlphaFoldDB" id="A0A8S1DU41"/>
<feature type="transmembrane region" description="Helical" evidence="1">
    <location>
        <begin position="20"/>
        <end position="44"/>
    </location>
</feature>
<keyword evidence="1" id="KW-1133">Transmembrane helix</keyword>
<comment type="caution">
    <text evidence="2">The sequence shown here is derived from an EMBL/GenBank/DDBJ whole genome shotgun (WGS) entry which is preliminary data.</text>
</comment>
<dbReference type="Proteomes" id="UP000494165">
    <property type="component" value="Unassembled WGS sequence"/>
</dbReference>
<protein>
    <submittedName>
        <fullName evidence="2">Uncharacterized protein</fullName>
    </submittedName>
</protein>
<reference evidence="2 3" key="1">
    <citation type="submission" date="2020-04" db="EMBL/GenBank/DDBJ databases">
        <authorList>
            <person name="Alioto T."/>
            <person name="Alioto T."/>
            <person name="Gomez Garrido J."/>
        </authorList>
    </citation>
    <scope>NUCLEOTIDE SEQUENCE [LARGE SCALE GENOMIC DNA]</scope>
</reference>
<organism evidence="2 3">
    <name type="scientific">Cloeon dipterum</name>
    <dbReference type="NCBI Taxonomy" id="197152"/>
    <lineage>
        <taxon>Eukaryota</taxon>
        <taxon>Metazoa</taxon>
        <taxon>Ecdysozoa</taxon>
        <taxon>Arthropoda</taxon>
        <taxon>Hexapoda</taxon>
        <taxon>Insecta</taxon>
        <taxon>Pterygota</taxon>
        <taxon>Palaeoptera</taxon>
        <taxon>Ephemeroptera</taxon>
        <taxon>Pisciforma</taxon>
        <taxon>Baetidae</taxon>
        <taxon>Cloeon</taxon>
    </lineage>
</organism>
<proteinExistence type="predicted"/>
<keyword evidence="3" id="KW-1185">Reference proteome</keyword>
<sequence>MDCCPDLFKLSSWTRLFHHYIFYLWKFTVVGGLCLIVLFGLSFLPSQQPEKEEVPSEEEEEEEEEDVYEQKCVYCRNLFWRAGNSELLAKNVAELVPQMCPIHFNQHCRRKFFRKPQDPLTICPSCSEDFSFYQQQCFFTSDINFYKDFCRQHLQLVHFWRFHSKIIDNMHWCRELNSCNPRAVLRGVLAGLSWMVSSFYPRCPPSPPKPKVKRKKCVYCRDRIERKSDSELLTPEEAKLVPQLCHHHFHIGRPRIYRKEPYEPDQICDSCTDIFRLNQPECFSTSKAEPRFLNKELCNGRRMDEESERDRLLELLNMERSNELEFDGIIIL</sequence>
<dbReference type="EMBL" id="CADEPI010000334">
    <property type="protein sequence ID" value="CAB3384052.1"/>
    <property type="molecule type" value="Genomic_DNA"/>
</dbReference>
<evidence type="ECO:0000313" key="2">
    <source>
        <dbReference type="EMBL" id="CAB3384052.1"/>
    </source>
</evidence>
<keyword evidence="1" id="KW-0812">Transmembrane</keyword>
<evidence type="ECO:0000256" key="1">
    <source>
        <dbReference type="SAM" id="Phobius"/>
    </source>
</evidence>
<gene>
    <name evidence="2" type="ORF">CLODIP_2_CD10295</name>
</gene>
<keyword evidence="1" id="KW-0472">Membrane</keyword>
<accession>A0A8S1DU41</accession>